<sequence length="38" mass="4291">MTEFYDKLVAAYQDPALMPVQYTRGTDAHNAPLLHAQI</sequence>
<name>A0A2P2QSM2_RHIMU</name>
<dbReference type="EMBL" id="GGEC01089538">
    <property type="protein sequence ID" value="MBX70022.1"/>
    <property type="molecule type" value="Transcribed_RNA"/>
</dbReference>
<reference evidence="1" key="1">
    <citation type="submission" date="2018-02" db="EMBL/GenBank/DDBJ databases">
        <title>Rhizophora mucronata_Transcriptome.</title>
        <authorList>
            <person name="Meera S.P."/>
            <person name="Sreeshan A."/>
            <person name="Augustine A."/>
        </authorList>
    </citation>
    <scope>NUCLEOTIDE SEQUENCE</scope>
    <source>
        <tissue evidence="1">Leaf</tissue>
    </source>
</reference>
<dbReference type="AlphaFoldDB" id="A0A2P2QSM2"/>
<evidence type="ECO:0000313" key="1">
    <source>
        <dbReference type="EMBL" id="MBX70022.1"/>
    </source>
</evidence>
<accession>A0A2P2QSM2</accession>
<protein>
    <submittedName>
        <fullName evidence="1">Uncharacterized protein</fullName>
    </submittedName>
</protein>
<proteinExistence type="predicted"/>
<organism evidence="1">
    <name type="scientific">Rhizophora mucronata</name>
    <name type="common">Asiatic mangrove</name>
    <dbReference type="NCBI Taxonomy" id="61149"/>
    <lineage>
        <taxon>Eukaryota</taxon>
        <taxon>Viridiplantae</taxon>
        <taxon>Streptophyta</taxon>
        <taxon>Embryophyta</taxon>
        <taxon>Tracheophyta</taxon>
        <taxon>Spermatophyta</taxon>
        <taxon>Magnoliopsida</taxon>
        <taxon>eudicotyledons</taxon>
        <taxon>Gunneridae</taxon>
        <taxon>Pentapetalae</taxon>
        <taxon>rosids</taxon>
        <taxon>fabids</taxon>
        <taxon>Malpighiales</taxon>
        <taxon>Rhizophoraceae</taxon>
        <taxon>Rhizophora</taxon>
    </lineage>
</organism>